<evidence type="ECO:0000256" key="4">
    <source>
        <dbReference type="ARBA" id="ARBA00023136"/>
    </source>
</evidence>
<feature type="transmembrane region" description="Helical" evidence="6">
    <location>
        <begin position="192"/>
        <end position="210"/>
    </location>
</feature>
<feature type="transmembrane region" description="Helical" evidence="6">
    <location>
        <begin position="257"/>
        <end position="283"/>
    </location>
</feature>
<keyword evidence="4 6" id="KW-0472">Membrane</keyword>
<feature type="transmembrane region" description="Helical" evidence="6">
    <location>
        <begin position="222"/>
        <end position="251"/>
    </location>
</feature>
<dbReference type="InterPro" id="IPR051533">
    <property type="entry name" value="WaaL-like"/>
</dbReference>
<dbReference type="GO" id="GO:0016020">
    <property type="term" value="C:membrane"/>
    <property type="evidence" value="ECO:0007669"/>
    <property type="project" value="UniProtKB-SubCell"/>
</dbReference>
<dbReference type="Proteomes" id="UP000193711">
    <property type="component" value="Unassembled WGS sequence"/>
</dbReference>
<dbReference type="PANTHER" id="PTHR37422">
    <property type="entry name" value="TEICHURONIC ACID BIOSYNTHESIS PROTEIN TUAE"/>
    <property type="match status" value="1"/>
</dbReference>
<feature type="transmembrane region" description="Helical" evidence="6">
    <location>
        <begin position="365"/>
        <end position="386"/>
    </location>
</feature>
<dbReference type="InterPro" id="IPR007016">
    <property type="entry name" value="O-antigen_ligase-rel_domated"/>
</dbReference>
<dbReference type="GO" id="GO:0016874">
    <property type="term" value="F:ligase activity"/>
    <property type="evidence" value="ECO:0007669"/>
    <property type="project" value="UniProtKB-KW"/>
</dbReference>
<evidence type="ECO:0000256" key="5">
    <source>
        <dbReference type="SAM" id="MobiDB-lite"/>
    </source>
</evidence>
<evidence type="ECO:0000259" key="7">
    <source>
        <dbReference type="Pfam" id="PF04932"/>
    </source>
</evidence>
<gene>
    <name evidence="8" type="ORF">SAMN06295885_1018</name>
</gene>
<evidence type="ECO:0000256" key="6">
    <source>
        <dbReference type="SAM" id="Phobius"/>
    </source>
</evidence>
<evidence type="ECO:0000256" key="2">
    <source>
        <dbReference type="ARBA" id="ARBA00022692"/>
    </source>
</evidence>
<organism evidence="8 9">
    <name type="scientific">Rathayibacter oskolensis</name>
    <dbReference type="NCBI Taxonomy" id="1891671"/>
    <lineage>
        <taxon>Bacteria</taxon>
        <taxon>Bacillati</taxon>
        <taxon>Actinomycetota</taxon>
        <taxon>Actinomycetes</taxon>
        <taxon>Micrococcales</taxon>
        <taxon>Microbacteriaceae</taxon>
        <taxon>Rathayibacter</taxon>
    </lineage>
</organism>
<feature type="transmembrane region" description="Helical" evidence="6">
    <location>
        <begin position="72"/>
        <end position="93"/>
    </location>
</feature>
<feature type="transmembrane region" description="Helical" evidence="6">
    <location>
        <begin position="152"/>
        <end position="172"/>
    </location>
</feature>
<dbReference type="RefSeq" id="WP_085475455.1">
    <property type="nucleotide sequence ID" value="NZ_FXBM01000001.1"/>
</dbReference>
<comment type="subcellular location">
    <subcellularLocation>
        <location evidence="1">Membrane</location>
        <topology evidence="1">Multi-pass membrane protein</topology>
    </subcellularLocation>
</comment>
<evidence type="ECO:0000256" key="1">
    <source>
        <dbReference type="ARBA" id="ARBA00004141"/>
    </source>
</evidence>
<feature type="transmembrane region" description="Helical" evidence="6">
    <location>
        <begin position="45"/>
        <end position="65"/>
    </location>
</feature>
<feature type="transmembrane region" description="Helical" evidence="6">
    <location>
        <begin position="113"/>
        <end position="131"/>
    </location>
</feature>
<dbReference type="PANTHER" id="PTHR37422:SF23">
    <property type="entry name" value="TEICHURONIC ACID BIOSYNTHESIS PROTEIN TUAE"/>
    <property type="match status" value="1"/>
</dbReference>
<feature type="transmembrane region" description="Helical" evidence="6">
    <location>
        <begin position="398"/>
        <end position="426"/>
    </location>
</feature>
<evidence type="ECO:0000313" key="8">
    <source>
        <dbReference type="EMBL" id="SMH34681.1"/>
    </source>
</evidence>
<feature type="region of interest" description="Disordered" evidence="5">
    <location>
        <begin position="432"/>
        <end position="474"/>
    </location>
</feature>
<name>A0A1X7NAP2_9MICO</name>
<keyword evidence="8" id="KW-0436">Ligase</keyword>
<dbReference type="AlphaFoldDB" id="A0A1X7NAP2"/>
<feature type="compositionally biased region" description="Polar residues" evidence="5">
    <location>
        <begin position="433"/>
        <end position="443"/>
    </location>
</feature>
<dbReference type="EMBL" id="FXBM01000001">
    <property type="protein sequence ID" value="SMH34681.1"/>
    <property type="molecule type" value="Genomic_DNA"/>
</dbReference>
<reference evidence="9" key="1">
    <citation type="submission" date="2017-04" db="EMBL/GenBank/DDBJ databases">
        <authorList>
            <person name="Varghese N."/>
            <person name="Submissions S."/>
        </authorList>
    </citation>
    <scope>NUCLEOTIDE SEQUENCE [LARGE SCALE GENOMIC DNA]</scope>
    <source>
        <strain evidence="9">VKM Ac-2121</strain>
    </source>
</reference>
<evidence type="ECO:0000256" key="3">
    <source>
        <dbReference type="ARBA" id="ARBA00022989"/>
    </source>
</evidence>
<feature type="domain" description="O-antigen ligase-related" evidence="7">
    <location>
        <begin position="223"/>
        <end position="377"/>
    </location>
</feature>
<dbReference type="Pfam" id="PF04932">
    <property type="entry name" value="Wzy_C"/>
    <property type="match status" value="1"/>
</dbReference>
<protein>
    <submittedName>
        <fullName evidence="8">O-Antigen ligase</fullName>
    </submittedName>
</protein>
<dbReference type="STRING" id="1891671.SAMN06295885_1018"/>
<proteinExistence type="predicted"/>
<keyword evidence="3 6" id="KW-1133">Transmembrane helix</keyword>
<sequence length="474" mass="49935">MKPQARSGGLQVHSGRKSLTLAELCLFLTVAFVPFQQVFTVSVGFPLKLSEIFAGLGCFFCVVGGARARSSFAGWPLLAVFTVIIGASTLIAALTPLPVASAPGYSLGFTLDLLQYTAYAILVIATAYLMATRIGADVIVRATSVAVRLAALYALVQIGLWLAGSSSVLAIVNGNIQFGRAFGTNLPRNGSFLEGNYLGFFAAFAFFTSLRGATVRRRTVDCFLAVALLLYSQSTSALAGLIVGIGVMLILRPDVRAGTALVGSVIPILGLAFAFVPSVTAYADHQLGKLGLGPAAAAGDSISYSSRTRTLNADAGIGMGWDHAGAGVGAGRFGVYQPSYADFSTVPAGYSSGIRPITPSAFVQIFAEHGLFAFLAFTLLLVALAWRVRRINRLDFALAVFLFVGLNATPSWTVMTIWIAIAYLAARAGEGRTPSSEPLTSMSARPERSNRVTRGSSVRNSRPRSLAASQHRPT</sequence>
<evidence type="ECO:0000313" key="9">
    <source>
        <dbReference type="Proteomes" id="UP000193711"/>
    </source>
</evidence>
<keyword evidence="9" id="KW-1185">Reference proteome</keyword>
<feature type="transmembrane region" description="Helical" evidence="6">
    <location>
        <begin position="21"/>
        <end position="39"/>
    </location>
</feature>
<keyword evidence="2 6" id="KW-0812">Transmembrane</keyword>
<accession>A0A1X7NAP2</accession>